<dbReference type="AlphaFoldDB" id="A0A9Q0IY63"/>
<evidence type="ECO:0008006" key="3">
    <source>
        <dbReference type="Google" id="ProtNLM"/>
    </source>
</evidence>
<name>A0A9Q0IY63_9ROSI</name>
<evidence type="ECO:0000313" key="1">
    <source>
        <dbReference type="EMBL" id="KAJ4822991.1"/>
    </source>
</evidence>
<dbReference type="OrthoDB" id="1506770at2759"/>
<accession>A0A9Q0IY63</accession>
<reference evidence="1" key="1">
    <citation type="submission" date="2022-02" db="EMBL/GenBank/DDBJ databases">
        <authorList>
            <person name="Henning P.M."/>
            <person name="McCubbin A.G."/>
            <person name="Shore J.S."/>
        </authorList>
    </citation>
    <scope>NUCLEOTIDE SEQUENCE</scope>
    <source>
        <strain evidence="1">F60SS</strain>
        <tissue evidence="1">Leaves</tissue>
    </source>
</reference>
<dbReference type="Proteomes" id="UP001141552">
    <property type="component" value="Unassembled WGS sequence"/>
</dbReference>
<organism evidence="1 2">
    <name type="scientific">Turnera subulata</name>
    <dbReference type="NCBI Taxonomy" id="218843"/>
    <lineage>
        <taxon>Eukaryota</taxon>
        <taxon>Viridiplantae</taxon>
        <taxon>Streptophyta</taxon>
        <taxon>Embryophyta</taxon>
        <taxon>Tracheophyta</taxon>
        <taxon>Spermatophyta</taxon>
        <taxon>Magnoliopsida</taxon>
        <taxon>eudicotyledons</taxon>
        <taxon>Gunneridae</taxon>
        <taxon>Pentapetalae</taxon>
        <taxon>rosids</taxon>
        <taxon>fabids</taxon>
        <taxon>Malpighiales</taxon>
        <taxon>Passifloraceae</taxon>
        <taxon>Turnera</taxon>
    </lineage>
</organism>
<keyword evidence="2" id="KW-1185">Reference proteome</keyword>
<gene>
    <name evidence="1" type="ORF">Tsubulata_000361</name>
</gene>
<reference evidence="1" key="2">
    <citation type="journal article" date="2023" name="Plants (Basel)">
        <title>Annotation of the Turnera subulata (Passifloraceae) Draft Genome Reveals the S-Locus Evolved after the Divergence of Turneroideae from Passifloroideae in a Stepwise Manner.</title>
        <authorList>
            <person name="Henning P.M."/>
            <person name="Roalson E.H."/>
            <person name="Mir W."/>
            <person name="McCubbin A.G."/>
            <person name="Shore J.S."/>
        </authorList>
    </citation>
    <scope>NUCLEOTIDE SEQUENCE</scope>
    <source>
        <strain evidence="1">F60SS</strain>
    </source>
</reference>
<dbReference type="Pfam" id="PF05278">
    <property type="entry name" value="PEARLI-4"/>
    <property type="match status" value="1"/>
</dbReference>
<dbReference type="InterPro" id="IPR007942">
    <property type="entry name" value="PLipase-like"/>
</dbReference>
<sequence length="448" mass="48954">MPRVKKHKTSRERVITRLQAKLNGGLQPSRATYSSSHEEVSLPARNRPDVVLRYARRYVNVSSASKPVTGCNVKKFKGLLAELIERATAATAGFENCGECDMDDPSVVPVKNHVAAGVHPVASRSTATKQVVLGLTTAASKVPAKMPVESACNTNPEIDMDDPSVVPVKNHVAAGGHPVASPSTTTKQVVLGVTTAASKVPAKMPVESARNTNPEIEHPTQSLSFGLTEMVDRWVDEVSSVVESGVSALMTVHGYTVKAEVAPLLQNIMEKYGDISTNSVLETAILRAPILEKICEFIQRFKASTLDQLKLADIENALNGVHDARKVGFEVSWLQKRLEDILMAKQLLKQSGMLKEAKDKNNQVIKEKKEMVKGYEALMLVHQKVINDSKKAIEDSQAQMLTLQEKASLTKKQLDEAYTKADEIKETVSNGKDKVAYFVSHPLLDDLL</sequence>
<evidence type="ECO:0000313" key="2">
    <source>
        <dbReference type="Proteomes" id="UP001141552"/>
    </source>
</evidence>
<dbReference type="PANTHER" id="PTHR35358:SF10">
    <property type="entry name" value="PLANT PHOSPHOLIPASE-LIKE PROTEIN"/>
    <property type="match status" value="1"/>
</dbReference>
<dbReference type="PANTHER" id="PTHR35358">
    <property type="entry name" value="OS06G0711100 PROTEIN"/>
    <property type="match status" value="1"/>
</dbReference>
<protein>
    <recommendedName>
        <fullName evidence="3">Phospholipase-like protein</fullName>
    </recommendedName>
</protein>
<comment type="caution">
    <text evidence="1">The sequence shown here is derived from an EMBL/GenBank/DDBJ whole genome shotgun (WGS) entry which is preliminary data.</text>
</comment>
<proteinExistence type="predicted"/>
<dbReference type="EMBL" id="JAKUCV010007537">
    <property type="protein sequence ID" value="KAJ4822991.1"/>
    <property type="molecule type" value="Genomic_DNA"/>
</dbReference>